<dbReference type="EMBL" id="RCTF01000011">
    <property type="protein sequence ID" value="RLP77100.1"/>
    <property type="molecule type" value="Genomic_DNA"/>
</dbReference>
<dbReference type="OrthoDB" id="7432864at2"/>
<evidence type="ECO:0000313" key="1">
    <source>
        <dbReference type="EMBL" id="RLP77100.1"/>
    </source>
</evidence>
<gene>
    <name evidence="1" type="ORF">D9R14_13890</name>
</gene>
<evidence type="ECO:0000313" key="2">
    <source>
        <dbReference type="Proteomes" id="UP000269692"/>
    </source>
</evidence>
<dbReference type="Proteomes" id="UP000269692">
    <property type="component" value="Unassembled WGS sequence"/>
</dbReference>
<dbReference type="AlphaFoldDB" id="A0A3L7ABA6"/>
<accession>A0A3L7ABA6</accession>
<dbReference type="RefSeq" id="WP_121623937.1">
    <property type="nucleotide sequence ID" value="NZ_JACIIW010000008.1"/>
</dbReference>
<comment type="caution">
    <text evidence="1">The sequence shown here is derived from an EMBL/GenBank/DDBJ whole genome shotgun (WGS) entry which is preliminary data.</text>
</comment>
<keyword evidence="2" id="KW-1185">Reference proteome</keyword>
<protein>
    <recommendedName>
        <fullName evidence="3">Growth inhibitor PemK</fullName>
    </recommendedName>
</protein>
<organism evidence="1 2">
    <name type="scientific">Xanthobacter tagetidis</name>
    <dbReference type="NCBI Taxonomy" id="60216"/>
    <lineage>
        <taxon>Bacteria</taxon>
        <taxon>Pseudomonadati</taxon>
        <taxon>Pseudomonadota</taxon>
        <taxon>Alphaproteobacteria</taxon>
        <taxon>Hyphomicrobiales</taxon>
        <taxon>Xanthobacteraceae</taxon>
        <taxon>Xanthobacter</taxon>
    </lineage>
</organism>
<sequence length="145" mass="16234">MSLPTPRPGLVIGYSYLWATEHRAGHEEGRKARPCAIVAARQVIEGHEIVTVVPVTHTPPADPQDAVEIPAALKAYLGLDEQRSWIVVTETNDFLWPGPDLALVSGSAPARFHYGMLPPRFFSHVREQILKAHSRRRLDRVQRTD</sequence>
<name>A0A3L7ABA6_9HYPH</name>
<proteinExistence type="predicted"/>
<reference evidence="1 2" key="1">
    <citation type="submission" date="2018-10" db="EMBL/GenBank/DDBJ databases">
        <title>Xanthobacter tagetidis genome sequencing and assembly.</title>
        <authorList>
            <person name="Maclea K.S."/>
            <person name="Goen A.E."/>
            <person name="Fatima S.A."/>
        </authorList>
    </citation>
    <scope>NUCLEOTIDE SEQUENCE [LARGE SCALE GENOMIC DNA]</scope>
    <source>
        <strain evidence="1 2">ATCC 700314</strain>
    </source>
</reference>
<evidence type="ECO:0008006" key="3">
    <source>
        <dbReference type="Google" id="ProtNLM"/>
    </source>
</evidence>